<evidence type="ECO:0000256" key="1">
    <source>
        <dbReference type="ARBA" id="ARBA00001933"/>
    </source>
</evidence>
<comment type="similarity">
    <text evidence="3 9">Belongs to the class-II pyridoxal-phosphate-dependent aminotransferase family.</text>
</comment>
<dbReference type="PANTHER" id="PTHR42885">
    <property type="entry name" value="HISTIDINOL-PHOSPHATE AMINOTRANSFERASE-RELATED"/>
    <property type="match status" value="1"/>
</dbReference>
<feature type="domain" description="Aminotransferase class I/classII large" evidence="10">
    <location>
        <begin position="75"/>
        <end position="401"/>
    </location>
</feature>
<dbReference type="GO" id="GO:0030170">
    <property type="term" value="F:pyridoxal phosphate binding"/>
    <property type="evidence" value="ECO:0007669"/>
    <property type="project" value="InterPro"/>
</dbReference>
<evidence type="ECO:0000256" key="2">
    <source>
        <dbReference type="ARBA" id="ARBA00005011"/>
    </source>
</evidence>
<organism evidence="11 12">
    <name type="scientific">Xylaria multiplex</name>
    <dbReference type="NCBI Taxonomy" id="323545"/>
    <lineage>
        <taxon>Eukaryota</taxon>
        <taxon>Fungi</taxon>
        <taxon>Dikarya</taxon>
        <taxon>Ascomycota</taxon>
        <taxon>Pezizomycotina</taxon>
        <taxon>Sordariomycetes</taxon>
        <taxon>Xylariomycetidae</taxon>
        <taxon>Xylariales</taxon>
        <taxon>Xylariaceae</taxon>
        <taxon>Xylaria</taxon>
    </lineage>
</organism>
<evidence type="ECO:0000259" key="10">
    <source>
        <dbReference type="Pfam" id="PF00155"/>
    </source>
</evidence>
<keyword evidence="7 9" id="KW-0663">Pyridoxal phosphate</keyword>
<evidence type="ECO:0000313" key="12">
    <source>
        <dbReference type="Proteomes" id="UP000481858"/>
    </source>
</evidence>
<comment type="cofactor">
    <cofactor evidence="1 9">
        <name>pyridoxal 5'-phosphate</name>
        <dbReference type="ChEBI" id="CHEBI:597326"/>
    </cofactor>
</comment>
<dbReference type="AlphaFoldDB" id="A0A7C8IGB4"/>
<dbReference type="EC" id="2.6.1.9" evidence="4"/>
<dbReference type="InterPro" id="IPR015422">
    <property type="entry name" value="PyrdxlP-dep_Trfase_small"/>
</dbReference>
<dbReference type="InParanoid" id="A0A7C8IGB4"/>
<evidence type="ECO:0000256" key="8">
    <source>
        <dbReference type="ARBA" id="ARBA00047481"/>
    </source>
</evidence>
<dbReference type="GO" id="GO:0004400">
    <property type="term" value="F:histidinol-phosphate transaminase activity"/>
    <property type="evidence" value="ECO:0007669"/>
    <property type="project" value="UniProtKB-EC"/>
</dbReference>
<dbReference type="InterPro" id="IPR004839">
    <property type="entry name" value="Aminotransferase_I/II_large"/>
</dbReference>
<evidence type="ECO:0000256" key="4">
    <source>
        <dbReference type="ARBA" id="ARBA00012748"/>
    </source>
</evidence>
<dbReference type="SUPFAM" id="SSF53383">
    <property type="entry name" value="PLP-dependent transferases"/>
    <property type="match status" value="1"/>
</dbReference>
<dbReference type="PROSITE" id="PS00599">
    <property type="entry name" value="AA_TRANSFER_CLASS_2"/>
    <property type="match status" value="1"/>
</dbReference>
<comment type="pathway">
    <text evidence="2">Amino-acid biosynthesis; L-histidine biosynthesis; L-histidine from 5-phospho-alpha-D-ribose 1-diphosphate: step 7/9.</text>
</comment>
<dbReference type="InterPro" id="IPR001917">
    <property type="entry name" value="Aminotrans_II_pyridoxalP_BS"/>
</dbReference>
<dbReference type="OrthoDB" id="2015537at2759"/>
<dbReference type="PANTHER" id="PTHR42885:SF2">
    <property type="entry name" value="HISTIDINOL-PHOSPHATE AMINOTRANSFERASE"/>
    <property type="match status" value="1"/>
</dbReference>
<dbReference type="Gene3D" id="3.90.1150.10">
    <property type="entry name" value="Aspartate Aminotransferase, domain 1"/>
    <property type="match status" value="1"/>
</dbReference>
<dbReference type="EMBL" id="WUBL01000252">
    <property type="protein sequence ID" value="KAF2962926.1"/>
    <property type="molecule type" value="Genomic_DNA"/>
</dbReference>
<dbReference type="Gene3D" id="3.40.640.10">
    <property type="entry name" value="Type I PLP-dependent aspartate aminotransferase-like (Major domain)"/>
    <property type="match status" value="1"/>
</dbReference>
<comment type="catalytic activity">
    <reaction evidence="8">
        <text>L-histidinol phosphate + 2-oxoglutarate = 3-(imidazol-4-yl)-2-oxopropyl phosphate + L-glutamate</text>
        <dbReference type="Rhea" id="RHEA:23744"/>
        <dbReference type="ChEBI" id="CHEBI:16810"/>
        <dbReference type="ChEBI" id="CHEBI:29985"/>
        <dbReference type="ChEBI" id="CHEBI:57766"/>
        <dbReference type="ChEBI" id="CHEBI:57980"/>
        <dbReference type="EC" id="2.6.1.9"/>
    </reaction>
</comment>
<evidence type="ECO:0000256" key="5">
    <source>
        <dbReference type="ARBA" id="ARBA00022576"/>
    </source>
</evidence>
<dbReference type="Proteomes" id="UP000481858">
    <property type="component" value="Unassembled WGS sequence"/>
</dbReference>
<proteinExistence type="inferred from homology"/>
<sequence>MDSSSTCECVQHIRPNISALEIFKTERSGVEISVNSILADLNENGFGPSISVEGWSQLWKDGQTATTSSIPSLEEARRAFCRYPNVEQIDLKQAFCKFRGCGITASNVCVSSGLDEVIDLLVRSLCRPGRDRIAICPPVYHMYQTSALINDITTVAIPLQAQHRFQLQLSKLQETLSSDSAIRLCFICSPGNPTGYTIPVEDITAILENTTWRGILVVDEAYIDFAPEKSSCLYLLKRHPRLVVLQTLSKAFGLAGIRVAFGVACSHLCQILNNVRKPYAVSGPSIACAAAALTPASLLTLKSQLLSLRSERSRLAQELEHTRGVAAIRSGIDANFVLFEVYDPRSPSGGPCNTVAHWLCESLKESYSIFVRYKGDEPGCKGCIRVTVSNEADNQRVLREIRRLLNQLHGSRRSE</sequence>
<name>A0A7C8IGB4_9PEZI</name>
<keyword evidence="12" id="KW-1185">Reference proteome</keyword>
<evidence type="ECO:0000256" key="6">
    <source>
        <dbReference type="ARBA" id="ARBA00022679"/>
    </source>
</evidence>
<evidence type="ECO:0000256" key="7">
    <source>
        <dbReference type="ARBA" id="ARBA00022898"/>
    </source>
</evidence>
<reference evidence="11 12" key="1">
    <citation type="submission" date="2019-12" db="EMBL/GenBank/DDBJ databases">
        <title>Draft genome sequence of the ascomycete Xylaria multiplex DSM 110363.</title>
        <authorList>
            <person name="Buettner E."/>
            <person name="Kellner H."/>
        </authorList>
    </citation>
    <scope>NUCLEOTIDE SEQUENCE [LARGE SCALE GENOMIC DNA]</scope>
    <source>
        <strain evidence="11 12">DSM 110363</strain>
    </source>
</reference>
<evidence type="ECO:0000313" key="11">
    <source>
        <dbReference type="EMBL" id="KAF2962926.1"/>
    </source>
</evidence>
<dbReference type="CDD" id="cd00609">
    <property type="entry name" value="AAT_like"/>
    <property type="match status" value="1"/>
</dbReference>
<dbReference type="InterPro" id="IPR015421">
    <property type="entry name" value="PyrdxlP-dep_Trfase_major"/>
</dbReference>
<accession>A0A7C8IGB4</accession>
<evidence type="ECO:0000256" key="9">
    <source>
        <dbReference type="RuleBase" id="RU003693"/>
    </source>
</evidence>
<comment type="caution">
    <text evidence="11">The sequence shown here is derived from an EMBL/GenBank/DDBJ whole genome shotgun (WGS) entry which is preliminary data.</text>
</comment>
<dbReference type="Pfam" id="PF00155">
    <property type="entry name" value="Aminotran_1_2"/>
    <property type="match status" value="1"/>
</dbReference>
<protein>
    <recommendedName>
        <fullName evidence="4">histidinol-phosphate transaminase</fullName>
        <ecNumber evidence="4">2.6.1.9</ecNumber>
    </recommendedName>
</protein>
<gene>
    <name evidence="11" type="ORF">GQX73_g10645</name>
</gene>
<evidence type="ECO:0000256" key="3">
    <source>
        <dbReference type="ARBA" id="ARBA00008392"/>
    </source>
</evidence>
<dbReference type="InterPro" id="IPR015424">
    <property type="entry name" value="PyrdxlP-dep_Trfase"/>
</dbReference>
<keyword evidence="6" id="KW-0808">Transferase</keyword>
<keyword evidence="5" id="KW-0032">Aminotransferase</keyword>